<accession>A0A4Q2SP00</accession>
<name>A0A4Q2SP00_9ACTN</name>
<dbReference type="OrthoDB" id="4068713at2"/>
<dbReference type="PANTHER" id="PTHR30136">
    <property type="entry name" value="HELIX-TURN-HELIX TRANSCRIPTIONAL REGULATOR, ICLR FAMILY"/>
    <property type="match status" value="1"/>
</dbReference>
<dbReference type="SMART" id="SM00346">
    <property type="entry name" value="HTH_ICLR"/>
    <property type="match status" value="1"/>
</dbReference>
<dbReference type="GO" id="GO:0003700">
    <property type="term" value="F:DNA-binding transcription factor activity"/>
    <property type="evidence" value="ECO:0007669"/>
    <property type="project" value="TreeGrafter"/>
</dbReference>
<dbReference type="EMBL" id="SDWV01000019">
    <property type="protein sequence ID" value="RYC05930.1"/>
    <property type="molecule type" value="Genomic_DNA"/>
</dbReference>
<sequence>MSQTLDRALQILEYVGDKPRRIGEIAEFLGVHHSTALRFLHTLRKHGFVQELPGHSYRLGSAMFRLGFQSLEGIELRSLARPAMERLNLLTGETVHLGSLEDGTVLYIEKVEASHPIRMHSRIGAVARLHCTGVAKGIVAFLPLTERDRLLAGYDMVRRTEHTLVEREALEADFAASRERGYALDDEENEPGIHCVSAPVHSGEGVVIAALSISAPVIRVDRDTLLSYAPALIEAAHETSRQLGWRG</sequence>
<evidence type="ECO:0000313" key="6">
    <source>
        <dbReference type="EMBL" id="RYC05930.1"/>
    </source>
</evidence>
<dbReference type="PROSITE" id="PS51078">
    <property type="entry name" value="ICLR_ED"/>
    <property type="match status" value="1"/>
</dbReference>
<dbReference type="Pfam" id="PF01614">
    <property type="entry name" value="IclR_C"/>
    <property type="match status" value="1"/>
</dbReference>
<evidence type="ECO:0000259" key="5">
    <source>
        <dbReference type="PROSITE" id="PS51078"/>
    </source>
</evidence>
<dbReference type="InterPro" id="IPR005471">
    <property type="entry name" value="Tscrpt_reg_IclR_N"/>
</dbReference>
<dbReference type="InterPro" id="IPR036390">
    <property type="entry name" value="WH_DNA-bd_sf"/>
</dbReference>
<dbReference type="PROSITE" id="PS51077">
    <property type="entry name" value="HTH_ICLR"/>
    <property type="match status" value="1"/>
</dbReference>
<dbReference type="Gene3D" id="3.30.450.40">
    <property type="match status" value="1"/>
</dbReference>
<dbReference type="InterPro" id="IPR014757">
    <property type="entry name" value="Tscrpt_reg_IclR_C"/>
</dbReference>
<dbReference type="InterPro" id="IPR050707">
    <property type="entry name" value="HTH_MetabolicPath_Reg"/>
</dbReference>
<dbReference type="SUPFAM" id="SSF46785">
    <property type="entry name" value="Winged helix' DNA-binding domain"/>
    <property type="match status" value="1"/>
</dbReference>
<dbReference type="RefSeq" id="WP_129428066.1">
    <property type="nucleotide sequence ID" value="NZ_SDWV01000019.1"/>
</dbReference>
<gene>
    <name evidence="6" type="ORF">EUA94_16900</name>
</gene>
<keyword evidence="7" id="KW-1185">Reference proteome</keyword>
<evidence type="ECO:0000256" key="2">
    <source>
        <dbReference type="ARBA" id="ARBA00023125"/>
    </source>
</evidence>
<dbReference type="GO" id="GO:0003677">
    <property type="term" value="F:DNA binding"/>
    <property type="evidence" value="ECO:0007669"/>
    <property type="project" value="UniProtKB-KW"/>
</dbReference>
<keyword evidence="2" id="KW-0238">DNA-binding</keyword>
<dbReference type="Pfam" id="PF09339">
    <property type="entry name" value="HTH_IclR"/>
    <property type="match status" value="1"/>
</dbReference>
<dbReference type="Gene3D" id="1.10.10.10">
    <property type="entry name" value="Winged helix-like DNA-binding domain superfamily/Winged helix DNA-binding domain"/>
    <property type="match status" value="1"/>
</dbReference>
<dbReference type="AlphaFoldDB" id="A0A4Q2SP00"/>
<feature type="domain" description="IclR-ED" evidence="5">
    <location>
        <begin position="62"/>
        <end position="245"/>
    </location>
</feature>
<reference evidence="6 7" key="1">
    <citation type="submission" date="2019-01" db="EMBL/GenBank/DDBJ databases">
        <title>Novel species of Nocardioides.</title>
        <authorList>
            <person name="Liu Q."/>
            <person name="X Y.-H."/>
        </authorList>
    </citation>
    <scope>NUCLEOTIDE SEQUENCE [LARGE SCALE GENOMIC DNA]</scope>
    <source>
        <strain evidence="6 7">HLT2-9</strain>
    </source>
</reference>
<evidence type="ECO:0000256" key="3">
    <source>
        <dbReference type="ARBA" id="ARBA00023163"/>
    </source>
</evidence>
<evidence type="ECO:0000256" key="1">
    <source>
        <dbReference type="ARBA" id="ARBA00023015"/>
    </source>
</evidence>
<keyword evidence="1" id="KW-0805">Transcription regulation</keyword>
<organism evidence="6 7">
    <name type="scientific">Nocardioides zhouii</name>
    <dbReference type="NCBI Taxonomy" id="1168729"/>
    <lineage>
        <taxon>Bacteria</taxon>
        <taxon>Bacillati</taxon>
        <taxon>Actinomycetota</taxon>
        <taxon>Actinomycetes</taxon>
        <taxon>Propionibacteriales</taxon>
        <taxon>Nocardioidaceae</taxon>
        <taxon>Nocardioides</taxon>
    </lineage>
</organism>
<keyword evidence="3" id="KW-0804">Transcription</keyword>
<dbReference type="GO" id="GO:0045892">
    <property type="term" value="P:negative regulation of DNA-templated transcription"/>
    <property type="evidence" value="ECO:0007669"/>
    <property type="project" value="TreeGrafter"/>
</dbReference>
<dbReference type="InterPro" id="IPR029016">
    <property type="entry name" value="GAF-like_dom_sf"/>
</dbReference>
<evidence type="ECO:0000259" key="4">
    <source>
        <dbReference type="PROSITE" id="PS51077"/>
    </source>
</evidence>
<comment type="caution">
    <text evidence="6">The sequence shown here is derived from an EMBL/GenBank/DDBJ whole genome shotgun (WGS) entry which is preliminary data.</text>
</comment>
<dbReference type="InterPro" id="IPR036388">
    <property type="entry name" value="WH-like_DNA-bd_sf"/>
</dbReference>
<protein>
    <submittedName>
        <fullName evidence="6">IclR family transcriptional regulator</fullName>
    </submittedName>
</protein>
<dbReference type="SUPFAM" id="SSF55781">
    <property type="entry name" value="GAF domain-like"/>
    <property type="match status" value="1"/>
</dbReference>
<feature type="domain" description="HTH iclR-type" evidence="4">
    <location>
        <begin position="2"/>
        <end position="61"/>
    </location>
</feature>
<proteinExistence type="predicted"/>
<dbReference type="Proteomes" id="UP000291101">
    <property type="component" value="Unassembled WGS sequence"/>
</dbReference>
<evidence type="ECO:0000313" key="7">
    <source>
        <dbReference type="Proteomes" id="UP000291101"/>
    </source>
</evidence>
<dbReference type="PANTHER" id="PTHR30136:SF24">
    <property type="entry name" value="HTH-TYPE TRANSCRIPTIONAL REPRESSOR ALLR"/>
    <property type="match status" value="1"/>
</dbReference>